<gene>
    <name evidence="1" type="ORF">LTR37_007483</name>
</gene>
<dbReference type="Proteomes" id="UP001281147">
    <property type="component" value="Unassembled WGS sequence"/>
</dbReference>
<proteinExistence type="predicted"/>
<evidence type="ECO:0000313" key="1">
    <source>
        <dbReference type="EMBL" id="KAK3714993.1"/>
    </source>
</evidence>
<keyword evidence="2" id="KW-1185">Reference proteome</keyword>
<dbReference type="EMBL" id="JAUTXU010000052">
    <property type="protein sequence ID" value="KAK3714993.1"/>
    <property type="molecule type" value="Genomic_DNA"/>
</dbReference>
<evidence type="ECO:0000313" key="2">
    <source>
        <dbReference type="Proteomes" id="UP001281147"/>
    </source>
</evidence>
<reference evidence="1" key="1">
    <citation type="submission" date="2023-07" db="EMBL/GenBank/DDBJ databases">
        <title>Black Yeasts Isolated from many extreme environments.</title>
        <authorList>
            <person name="Coleine C."/>
            <person name="Stajich J.E."/>
            <person name="Selbmann L."/>
        </authorList>
    </citation>
    <scope>NUCLEOTIDE SEQUENCE</scope>
    <source>
        <strain evidence="1">CCFEE 5714</strain>
    </source>
</reference>
<comment type="caution">
    <text evidence="1">The sequence shown here is derived from an EMBL/GenBank/DDBJ whole genome shotgun (WGS) entry which is preliminary data.</text>
</comment>
<name>A0ACC3NDX7_9PEZI</name>
<organism evidence="1 2">
    <name type="scientific">Vermiconidia calcicola</name>
    <dbReference type="NCBI Taxonomy" id="1690605"/>
    <lineage>
        <taxon>Eukaryota</taxon>
        <taxon>Fungi</taxon>
        <taxon>Dikarya</taxon>
        <taxon>Ascomycota</taxon>
        <taxon>Pezizomycotina</taxon>
        <taxon>Dothideomycetes</taxon>
        <taxon>Dothideomycetidae</taxon>
        <taxon>Mycosphaerellales</taxon>
        <taxon>Extremaceae</taxon>
        <taxon>Vermiconidia</taxon>
    </lineage>
</organism>
<sequence>MNIDPDNEERSTARTSYYNPYAYRHNLWISTGQLVTQIFFEGRPPNSMASAPIPGDTSNGQGGFPGHPTGIFGGTTTLNITNVADPYATSWKSNPVRWLVKRMMGMVKWRRDATAATSGDPSSSTLVATGVEFAPDAQSPRQTALATREVIVAAGALHSPQLLMLSGIGPATTLQAQGVPVNVDLPGVGNNLQDHGQVWCWYPFYNESYPNPTMLAHNESFADAAWEDYWANRTGPLTSGAIDGVAFPALPYVVNGSTAIADAAKAQAPQQFLPTGVDSTVLEGFARQQSMMTSALTDVTRAAYEIINANDGVLTVANMRPLSRGTITINSPTPFAPPVIDPRYGSNPIDVQIIQAAMVFNQRLMYTESLSQMDPTQRYPAADAEDVEMLQYINVRYQTEYHPAGTCAMMPLELGGVVSPELLVYGTQNLRVVDSSIMPMLPAAHLQAVVYGVAEKAADIIKAANKDNSYGNPTKSQSESTSTADVGSTLPRTSTSSPATQLPSSGTANTNNSSIRTTVTQLGSTSTAGSTVHSTSTSPLATQPTSSSVALANNSASNTLKSQSDSGSTSTADVISSLPSPLTSPLAGPPPASITYAGPVIVTTFVTVVYTQTVYMT</sequence>
<protein>
    <submittedName>
        <fullName evidence="1">Uncharacterized protein</fullName>
    </submittedName>
</protein>
<accession>A0ACC3NDX7</accession>